<organism evidence="3 4">
    <name type="scientific">Helianthus annuus</name>
    <name type="common">Common sunflower</name>
    <dbReference type="NCBI Taxonomy" id="4232"/>
    <lineage>
        <taxon>Eukaryota</taxon>
        <taxon>Viridiplantae</taxon>
        <taxon>Streptophyta</taxon>
        <taxon>Embryophyta</taxon>
        <taxon>Tracheophyta</taxon>
        <taxon>Spermatophyta</taxon>
        <taxon>Magnoliopsida</taxon>
        <taxon>eudicotyledons</taxon>
        <taxon>Gunneridae</taxon>
        <taxon>Pentapetalae</taxon>
        <taxon>asterids</taxon>
        <taxon>campanulids</taxon>
        <taxon>Asterales</taxon>
        <taxon>Asteraceae</taxon>
        <taxon>Asteroideae</taxon>
        <taxon>Heliantheae alliance</taxon>
        <taxon>Heliantheae</taxon>
        <taxon>Helianthus</taxon>
    </lineage>
</organism>
<keyword evidence="4" id="KW-1185">Reference proteome</keyword>
<dbReference type="STRING" id="4232.A0A251VLI0"/>
<dbReference type="EMBL" id="CM007890">
    <property type="protein sequence ID" value="OTG36447.1"/>
    <property type="molecule type" value="Genomic_DNA"/>
</dbReference>
<evidence type="ECO:0000313" key="2">
    <source>
        <dbReference type="EMBL" id="KAF5822355.1"/>
    </source>
</evidence>
<proteinExistence type="predicted"/>
<accession>A0A251VLI0</accession>
<feature type="chain" id="PRO_5013078029" evidence="1">
    <location>
        <begin position="23"/>
        <end position="97"/>
    </location>
</feature>
<sequence>MRSLTVFLFLFLVLLNSSLYDARKDPEEIWRSVMKDEPMPKTIQDALSQDSTRSNKEVNMKDQSVSVFDTQPNHKMFQRDFDTKPNSMTFLYPKPTL</sequence>
<evidence type="ECO:0000256" key="1">
    <source>
        <dbReference type="SAM" id="SignalP"/>
    </source>
</evidence>
<keyword evidence="1" id="KW-0732">Signal</keyword>
<dbReference type="Gramene" id="mRNA:HanXRQr2_Chr01g0025481">
    <property type="protein sequence ID" value="mRNA:HanXRQr2_Chr01g0025481"/>
    <property type="gene ID" value="HanXRQr2_Chr01g0025481"/>
</dbReference>
<dbReference type="PANTHER" id="PTHR33731">
    <property type="entry name" value="PROTEIN, PUTATIVE-RELATED"/>
    <property type="match status" value="1"/>
</dbReference>
<dbReference type="EMBL" id="MNCJ02000316">
    <property type="protein sequence ID" value="KAF5822355.1"/>
    <property type="molecule type" value="Genomic_DNA"/>
</dbReference>
<dbReference type="InParanoid" id="A0A251VLI0"/>
<protein>
    <submittedName>
        <fullName evidence="2 3">Organ specific protein</fullName>
    </submittedName>
</protein>
<reference evidence="2" key="3">
    <citation type="submission" date="2020-06" db="EMBL/GenBank/DDBJ databases">
        <title>Helianthus annuus Genome sequencing and assembly Release 2.</title>
        <authorList>
            <person name="Gouzy J."/>
            <person name="Langlade N."/>
            <person name="Munos S."/>
        </authorList>
    </citation>
    <scope>NUCLEOTIDE SEQUENCE</scope>
    <source>
        <tissue evidence="2">Leaves</tissue>
    </source>
</reference>
<reference evidence="2 4" key="1">
    <citation type="journal article" date="2017" name="Nature">
        <title>The sunflower genome provides insights into oil metabolism, flowering and Asterid evolution.</title>
        <authorList>
            <person name="Badouin H."/>
            <person name="Gouzy J."/>
            <person name="Grassa C.J."/>
            <person name="Murat F."/>
            <person name="Staton S.E."/>
            <person name="Cottret L."/>
            <person name="Lelandais-Briere C."/>
            <person name="Owens G.L."/>
            <person name="Carrere S."/>
            <person name="Mayjonade B."/>
            <person name="Legrand L."/>
            <person name="Gill N."/>
            <person name="Kane N.C."/>
            <person name="Bowers J.E."/>
            <person name="Hubner S."/>
            <person name="Bellec A."/>
            <person name="Berard A."/>
            <person name="Berges H."/>
            <person name="Blanchet N."/>
            <person name="Boniface M.C."/>
            <person name="Brunel D."/>
            <person name="Catrice O."/>
            <person name="Chaidir N."/>
            <person name="Claudel C."/>
            <person name="Donnadieu C."/>
            <person name="Faraut T."/>
            <person name="Fievet G."/>
            <person name="Helmstetter N."/>
            <person name="King M."/>
            <person name="Knapp S.J."/>
            <person name="Lai Z."/>
            <person name="Le Paslier M.C."/>
            <person name="Lippi Y."/>
            <person name="Lorenzon L."/>
            <person name="Mandel J.R."/>
            <person name="Marage G."/>
            <person name="Marchand G."/>
            <person name="Marquand E."/>
            <person name="Bret-Mestries E."/>
            <person name="Morien E."/>
            <person name="Nambeesan S."/>
            <person name="Nguyen T."/>
            <person name="Pegot-Espagnet P."/>
            <person name="Pouilly N."/>
            <person name="Raftis F."/>
            <person name="Sallet E."/>
            <person name="Schiex T."/>
            <person name="Thomas J."/>
            <person name="Vandecasteele C."/>
            <person name="Vares D."/>
            <person name="Vear F."/>
            <person name="Vautrin S."/>
            <person name="Crespi M."/>
            <person name="Mangin B."/>
            <person name="Burke J.M."/>
            <person name="Salse J."/>
            <person name="Munos S."/>
            <person name="Vincourt P."/>
            <person name="Rieseberg L.H."/>
            <person name="Langlade N.B."/>
        </authorList>
    </citation>
    <scope>NUCLEOTIDE SEQUENCE [LARGE SCALE GENOMIC DNA]</scope>
    <source>
        <strain evidence="4">cv. SF193</strain>
        <tissue evidence="2">Leaves</tissue>
    </source>
</reference>
<evidence type="ECO:0000313" key="4">
    <source>
        <dbReference type="Proteomes" id="UP000215914"/>
    </source>
</evidence>
<dbReference type="Pfam" id="PF10950">
    <property type="entry name" value="Organ_specific"/>
    <property type="match status" value="1"/>
</dbReference>
<dbReference type="PANTHER" id="PTHR33731:SF2">
    <property type="entry name" value="ORGAN-SPECIFIC PROTEIN S2-LIKE"/>
    <property type="match status" value="1"/>
</dbReference>
<evidence type="ECO:0000313" key="3">
    <source>
        <dbReference type="EMBL" id="OTG36447.1"/>
    </source>
</evidence>
<dbReference type="FunCoup" id="A0A251VLI0">
    <property type="interactions" value="26"/>
</dbReference>
<gene>
    <name evidence="3" type="ORF">HannXRQ_Chr01g0007701</name>
    <name evidence="2" type="ORF">HanXRQr2_Chr01g0025481</name>
</gene>
<dbReference type="AlphaFoldDB" id="A0A251VLI0"/>
<dbReference type="Proteomes" id="UP000215914">
    <property type="component" value="Chromosome 1"/>
</dbReference>
<reference evidence="3" key="2">
    <citation type="submission" date="2017-02" db="EMBL/GenBank/DDBJ databases">
        <title>Sunflower complete genome.</title>
        <authorList>
            <person name="Langlade N."/>
            <person name="Munos S."/>
        </authorList>
    </citation>
    <scope>NUCLEOTIDE SEQUENCE [LARGE SCALE GENOMIC DNA]</scope>
    <source>
        <tissue evidence="3">Leaves</tissue>
    </source>
</reference>
<feature type="signal peptide" evidence="1">
    <location>
        <begin position="1"/>
        <end position="22"/>
    </location>
</feature>
<name>A0A251VLI0_HELAN</name>
<dbReference type="InterPro" id="IPR024489">
    <property type="entry name" value="Organ_specific_prot"/>
</dbReference>